<evidence type="ECO:0000256" key="2">
    <source>
        <dbReference type="ARBA" id="ARBA00022801"/>
    </source>
</evidence>
<name>A0A0R1H1A3_9LACO</name>
<evidence type="ECO:0000256" key="1">
    <source>
        <dbReference type="ARBA" id="ARBA00022741"/>
    </source>
</evidence>
<evidence type="ECO:0000313" key="8">
    <source>
        <dbReference type="Proteomes" id="UP000051461"/>
    </source>
</evidence>
<dbReference type="PROSITE" id="PS51198">
    <property type="entry name" value="UVRD_HELICASE_ATP_BIND"/>
    <property type="match status" value="1"/>
</dbReference>
<protein>
    <submittedName>
        <fullName evidence="7">DNA helicase</fullName>
    </submittedName>
</protein>
<dbReference type="GO" id="GO:0005829">
    <property type="term" value="C:cytosol"/>
    <property type="evidence" value="ECO:0007669"/>
    <property type="project" value="TreeGrafter"/>
</dbReference>
<organism evidence="7 8">
    <name type="scientific">Loigolactobacillus bifermentans DSM 20003</name>
    <dbReference type="NCBI Taxonomy" id="1423726"/>
    <lineage>
        <taxon>Bacteria</taxon>
        <taxon>Bacillati</taxon>
        <taxon>Bacillota</taxon>
        <taxon>Bacilli</taxon>
        <taxon>Lactobacillales</taxon>
        <taxon>Lactobacillaceae</taxon>
        <taxon>Loigolactobacillus</taxon>
    </lineage>
</organism>
<dbReference type="InterPro" id="IPR014016">
    <property type="entry name" value="UvrD-like_ATP-bd"/>
</dbReference>
<gene>
    <name evidence="7" type="ORF">FC07_GL000890</name>
</gene>
<dbReference type="OrthoDB" id="9787585at2"/>
<keyword evidence="4 5" id="KW-0067">ATP-binding</keyword>
<dbReference type="PATRIC" id="fig|1423726.3.peg.915"/>
<dbReference type="GO" id="GO:0000725">
    <property type="term" value="P:recombinational repair"/>
    <property type="evidence" value="ECO:0007669"/>
    <property type="project" value="TreeGrafter"/>
</dbReference>
<sequence length="751" mass="85515">MDEHIKAQEQQRVTQVVGQIEQRLVDQQAQLDKAHLETKLVERNYGDNTRVNITEADDRIETNAAVQQQKQLVARAVENESILKQQMGQLKDLAQSPYFGRIDIDEDGDQDTLYIGTASFIDDQQNFLVYDWRAPISGIYYNGTLGTVHYNTPTGQATAELLKKRQFQIQHGDIINVFDTNETVGDQLLQAVLGSNNAEYMQNIVATIQQEQNDIIRDTRHDVLVVQGVAGSGKTSAILQRIAFLLYHSRESLNSEQMLLFSPNKLFSHYISEVLPSLGEKNMRQVTLAEFLDARFSGLQVESLFQRFEQDQHSLPETAQQLRQYKESAAYLAAIDRYLKQAQPTELCWNPIYFEGKVFFSADEIQQIYTSLPHNLLAADKFLTTKNTLIKRLKRRIRELAKADWVLEEVDVLSENDYQTLVGTQRFQSADDEVQYVARALMRKRLEIVYNAIYNDYFIDTYAQYAAFMRANPASNVAATTWATMVTTYEQQLERHQVRLADAAPLLYLRDQLTGSGQNHAMQYLFIDEMQDYSAAQLLYIKHAFPNCKITLLGDRDQDLFQRQQVQWPTLFTGQRLKQITLNKSYRSTKQITEFAAGLLPAGADIQAFTREGPQPQVHQGQTLADCLLVITQQIQRLLDQHDTIAILTKDQVTSDQLYAHLQLNVETTLMTDSDRALPKGVLILPIYLAKGLEFDAVIAYNVSATQFPMADYGLLYTIATRAMHELILISQGPVSPLLQQAAPETFELHA</sequence>
<evidence type="ECO:0000256" key="5">
    <source>
        <dbReference type="PROSITE-ProRule" id="PRU00560"/>
    </source>
</evidence>
<dbReference type="GO" id="GO:0016787">
    <property type="term" value="F:hydrolase activity"/>
    <property type="evidence" value="ECO:0007669"/>
    <property type="project" value="UniProtKB-UniRule"/>
</dbReference>
<dbReference type="Pfam" id="PF00580">
    <property type="entry name" value="UvrD-helicase"/>
    <property type="match status" value="1"/>
</dbReference>
<dbReference type="STRING" id="1423726.FC07_GL000890"/>
<dbReference type="GO" id="GO:0005524">
    <property type="term" value="F:ATP binding"/>
    <property type="evidence" value="ECO:0007669"/>
    <property type="project" value="UniProtKB-UniRule"/>
</dbReference>
<dbReference type="InterPro" id="IPR048228">
    <property type="entry name" value="HelD_bacillota"/>
</dbReference>
<evidence type="ECO:0000256" key="4">
    <source>
        <dbReference type="ARBA" id="ARBA00022840"/>
    </source>
</evidence>
<evidence type="ECO:0000259" key="6">
    <source>
        <dbReference type="PROSITE" id="PS51198"/>
    </source>
</evidence>
<evidence type="ECO:0000313" key="7">
    <source>
        <dbReference type="EMBL" id="KRK40412.1"/>
    </source>
</evidence>
<dbReference type="GO" id="GO:0043138">
    <property type="term" value="F:3'-5' DNA helicase activity"/>
    <property type="evidence" value="ECO:0007669"/>
    <property type="project" value="TreeGrafter"/>
</dbReference>
<keyword evidence="1 5" id="KW-0547">Nucleotide-binding</keyword>
<accession>A0A0R1H1A3</accession>
<evidence type="ECO:0000256" key="3">
    <source>
        <dbReference type="ARBA" id="ARBA00022806"/>
    </source>
</evidence>
<dbReference type="Gene3D" id="3.40.50.300">
    <property type="entry name" value="P-loop containing nucleotide triphosphate hydrolases"/>
    <property type="match status" value="3"/>
</dbReference>
<dbReference type="GO" id="GO:0003677">
    <property type="term" value="F:DNA binding"/>
    <property type="evidence" value="ECO:0007669"/>
    <property type="project" value="InterPro"/>
</dbReference>
<dbReference type="RefSeq" id="WP_057903591.1">
    <property type="nucleotide sequence ID" value="NZ_AZDA01000014.1"/>
</dbReference>
<keyword evidence="8" id="KW-1185">Reference proteome</keyword>
<dbReference type="SUPFAM" id="SSF52540">
    <property type="entry name" value="P-loop containing nucleoside triphosphate hydrolases"/>
    <property type="match status" value="1"/>
</dbReference>
<dbReference type="EMBL" id="AZDA01000014">
    <property type="protein sequence ID" value="KRK40412.1"/>
    <property type="molecule type" value="Genomic_DNA"/>
</dbReference>
<feature type="binding site" evidence="5">
    <location>
        <begin position="228"/>
        <end position="235"/>
    </location>
    <ligand>
        <name>ATP</name>
        <dbReference type="ChEBI" id="CHEBI:30616"/>
    </ligand>
</feature>
<dbReference type="PANTHER" id="PTHR11070">
    <property type="entry name" value="UVRD / RECB / PCRA DNA HELICASE FAMILY MEMBER"/>
    <property type="match status" value="1"/>
</dbReference>
<keyword evidence="2 5" id="KW-0378">Hydrolase</keyword>
<dbReference type="InterPro" id="IPR013986">
    <property type="entry name" value="DExx_box_DNA_helicase_dom_sf"/>
</dbReference>
<dbReference type="Gene3D" id="1.10.10.160">
    <property type="match status" value="1"/>
</dbReference>
<feature type="domain" description="UvrD-like helicase ATP-binding" evidence="6">
    <location>
        <begin position="207"/>
        <end position="589"/>
    </location>
</feature>
<dbReference type="InterPro" id="IPR027417">
    <property type="entry name" value="P-loop_NTPase"/>
</dbReference>
<proteinExistence type="predicted"/>
<dbReference type="InterPro" id="IPR000212">
    <property type="entry name" value="DNA_helicase_UvrD/REP"/>
</dbReference>
<keyword evidence="3 5" id="KW-0347">Helicase</keyword>
<comment type="caution">
    <text evidence="7">The sequence shown here is derived from an EMBL/GenBank/DDBJ whole genome shotgun (WGS) entry which is preliminary data.</text>
</comment>
<dbReference type="PANTHER" id="PTHR11070:SF17">
    <property type="entry name" value="DNA HELICASE IV"/>
    <property type="match status" value="1"/>
</dbReference>
<reference evidence="7 8" key="1">
    <citation type="journal article" date="2015" name="Genome Announc.">
        <title>Expanding the biotechnology potential of lactobacilli through comparative genomics of 213 strains and associated genera.</title>
        <authorList>
            <person name="Sun Z."/>
            <person name="Harris H.M."/>
            <person name="McCann A."/>
            <person name="Guo C."/>
            <person name="Argimon S."/>
            <person name="Zhang W."/>
            <person name="Yang X."/>
            <person name="Jeffery I.B."/>
            <person name="Cooney J.C."/>
            <person name="Kagawa T.F."/>
            <person name="Liu W."/>
            <person name="Song Y."/>
            <person name="Salvetti E."/>
            <person name="Wrobel A."/>
            <person name="Rasinkangas P."/>
            <person name="Parkhill J."/>
            <person name="Rea M.C."/>
            <person name="O'Sullivan O."/>
            <person name="Ritari J."/>
            <person name="Douillard F.P."/>
            <person name="Paul Ross R."/>
            <person name="Yang R."/>
            <person name="Briner A.E."/>
            <person name="Felis G.E."/>
            <person name="de Vos W.M."/>
            <person name="Barrangou R."/>
            <person name="Klaenhammer T.R."/>
            <person name="Caufield P.W."/>
            <person name="Cui Y."/>
            <person name="Zhang H."/>
            <person name="O'Toole P.W."/>
        </authorList>
    </citation>
    <scope>NUCLEOTIDE SEQUENCE [LARGE SCALE GENOMIC DNA]</scope>
    <source>
        <strain evidence="7 8">DSM 20003</strain>
    </source>
</reference>
<dbReference type="AlphaFoldDB" id="A0A0R1H1A3"/>
<dbReference type="Proteomes" id="UP000051461">
    <property type="component" value="Unassembled WGS sequence"/>
</dbReference>
<dbReference type="InterPro" id="IPR027785">
    <property type="entry name" value="UvrD-like_helicase_C"/>
</dbReference>
<dbReference type="Pfam" id="PF13538">
    <property type="entry name" value="UvrD_C_2"/>
    <property type="match status" value="1"/>
</dbReference>
<dbReference type="NCBIfam" id="NF041464">
    <property type="entry name" value="HelD_BACSU"/>
    <property type="match status" value="1"/>
</dbReference>